<accession>A0A1W9S042</accession>
<dbReference type="SFLD" id="SFLDG01135">
    <property type="entry name" value="C1.5.6:_HAD__Beta-PGM__Phospha"/>
    <property type="match status" value="1"/>
</dbReference>
<dbReference type="SFLD" id="SFLDG01129">
    <property type="entry name" value="C1.5:_HAD__Beta-PGM__Phosphata"/>
    <property type="match status" value="1"/>
</dbReference>
<evidence type="ECO:0000256" key="5">
    <source>
        <dbReference type="ARBA" id="ARBA00022801"/>
    </source>
</evidence>
<evidence type="ECO:0000313" key="7">
    <source>
        <dbReference type="EMBL" id="OQX90163.1"/>
    </source>
</evidence>
<dbReference type="EMBL" id="NATQ01000095">
    <property type="protein sequence ID" value="OQX90163.1"/>
    <property type="molecule type" value="Genomic_DNA"/>
</dbReference>
<dbReference type="PANTHER" id="PTHR46470:SF2">
    <property type="entry name" value="GLYCERALDEHYDE 3-PHOSPHATE PHOSPHATASE"/>
    <property type="match status" value="1"/>
</dbReference>
<comment type="cofactor">
    <cofactor evidence="1">
        <name>Mg(2+)</name>
        <dbReference type="ChEBI" id="CHEBI:18420"/>
    </cofactor>
</comment>
<keyword evidence="6" id="KW-0460">Magnesium</keyword>
<evidence type="ECO:0000256" key="3">
    <source>
        <dbReference type="ARBA" id="ARBA00019531"/>
    </source>
</evidence>
<dbReference type="SFLD" id="SFLDS00003">
    <property type="entry name" value="Haloacid_Dehalogenase"/>
    <property type="match status" value="1"/>
</dbReference>
<gene>
    <name evidence="7" type="ORF">B6D57_04600</name>
</gene>
<dbReference type="Proteomes" id="UP000192611">
    <property type="component" value="Unassembled WGS sequence"/>
</dbReference>
<dbReference type="InterPro" id="IPR036412">
    <property type="entry name" value="HAD-like_sf"/>
</dbReference>
<organism evidence="7 8">
    <name type="scientific">Candidatus Coatesbacteria bacterium 4484_99</name>
    <dbReference type="NCBI Taxonomy" id="1970774"/>
    <lineage>
        <taxon>Bacteria</taxon>
        <taxon>Candidatus Coatesiibacteriota</taxon>
    </lineage>
</organism>
<dbReference type="NCBIfam" id="TIGR01549">
    <property type="entry name" value="HAD-SF-IA-v1"/>
    <property type="match status" value="1"/>
</dbReference>
<dbReference type="InterPro" id="IPR011950">
    <property type="entry name" value="HAD-SF_hydro_IA_CTE7"/>
</dbReference>
<sequence length="227" mass="26248">MIKAVIFDLDNTLTDFTQMKEAAISSAVDAMIDAGLKMNRVEAVDKIFEIYEREGIEYQMVFDRFLEEQLGEIDYKIFAAGIVGYRRAREATLVPYPHTKETLIRLIKMGVKLAILSDAPKLQAWLRLCYLQLHHLFDVVITYEDTMKRKPHPRPFKRTIEELRVKPEEVVMVGDWEARDIKGARKLGIKSIFTRYGNIFGECGKDADYIIDDIIELIDIIGELNRT</sequence>
<dbReference type="InterPro" id="IPR023214">
    <property type="entry name" value="HAD_sf"/>
</dbReference>
<dbReference type="GO" id="GO:0016791">
    <property type="term" value="F:phosphatase activity"/>
    <property type="evidence" value="ECO:0007669"/>
    <property type="project" value="TreeGrafter"/>
</dbReference>
<dbReference type="NCBIfam" id="TIGR01509">
    <property type="entry name" value="HAD-SF-IA-v3"/>
    <property type="match status" value="1"/>
</dbReference>
<evidence type="ECO:0000256" key="4">
    <source>
        <dbReference type="ARBA" id="ARBA00022723"/>
    </source>
</evidence>
<dbReference type="Pfam" id="PF00702">
    <property type="entry name" value="Hydrolase"/>
    <property type="match status" value="1"/>
</dbReference>
<dbReference type="Gene3D" id="3.40.50.1000">
    <property type="entry name" value="HAD superfamily/HAD-like"/>
    <property type="match status" value="1"/>
</dbReference>
<keyword evidence="5" id="KW-0378">Hydrolase</keyword>
<dbReference type="PANTHER" id="PTHR46470">
    <property type="entry name" value="N-ACYLNEURAMINATE-9-PHOSPHATASE"/>
    <property type="match status" value="1"/>
</dbReference>
<reference evidence="8" key="1">
    <citation type="submission" date="2017-03" db="EMBL/GenBank/DDBJ databases">
        <title>Novel pathways for hydrocarbon cycling and metabolic interdependencies in hydrothermal sediment communities.</title>
        <authorList>
            <person name="Dombrowski N."/>
            <person name="Seitz K."/>
            <person name="Teske A."/>
            <person name="Baker B."/>
        </authorList>
    </citation>
    <scope>NUCLEOTIDE SEQUENCE [LARGE SCALE GENOMIC DNA]</scope>
</reference>
<comment type="caution">
    <text evidence="7">The sequence shown here is derived from an EMBL/GenBank/DDBJ whole genome shotgun (WGS) entry which is preliminary data.</text>
</comment>
<dbReference type="InterPro" id="IPR051400">
    <property type="entry name" value="HAD-like_hydrolase"/>
</dbReference>
<evidence type="ECO:0000256" key="6">
    <source>
        <dbReference type="ARBA" id="ARBA00022842"/>
    </source>
</evidence>
<dbReference type="InterPro" id="IPR006549">
    <property type="entry name" value="HAD-SF_hydro_IIIA"/>
</dbReference>
<dbReference type="Gene3D" id="1.10.150.520">
    <property type="match status" value="1"/>
</dbReference>
<evidence type="ECO:0000256" key="2">
    <source>
        <dbReference type="ARBA" id="ARBA00003513"/>
    </source>
</evidence>
<dbReference type="NCBIfam" id="TIGR01662">
    <property type="entry name" value="HAD-SF-IIIA"/>
    <property type="match status" value="1"/>
</dbReference>
<dbReference type="GO" id="GO:0044281">
    <property type="term" value="P:small molecule metabolic process"/>
    <property type="evidence" value="ECO:0007669"/>
    <property type="project" value="UniProtKB-ARBA"/>
</dbReference>
<dbReference type="PRINTS" id="PR00413">
    <property type="entry name" value="HADHALOGNASE"/>
</dbReference>
<comment type="function">
    <text evidence="2">Catalyzes the dephosphorylation of D,L-glyceraldehyde 3-phosphate in vitro.</text>
</comment>
<dbReference type="GO" id="GO:0046872">
    <property type="term" value="F:metal ion binding"/>
    <property type="evidence" value="ECO:0007669"/>
    <property type="project" value="UniProtKB-KW"/>
</dbReference>
<dbReference type="NCBIfam" id="TIGR02253">
    <property type="entry name" value="CTE7"/>
    <property type="match status" value="1"/>
</dbReference>
<dbReference type="InterPro" id="IPR006439">
    <property type="entry name" value="HAD-SF_hydro_IA"/>
</dbReference>
<dbReference type="AlphaFoldDB" id="A0A1W9S042"/>
<evidence type="ECO:0000256" key="1">
    <source>
        <dbReference type="ARBA" id="ARBA00001946"/>
    </source>
</evidence>
<keyword evidence="4" id="KW-0479">Metal-binding</keyword>
<dbReference type="SUPFAM" id="SSF56784">
    <property type="entry name" value="HAD-like"/>
    <property type="match status" value="1"/>
</dbReference>
<protein>
    <recommendedName>
        <fullName evidence="3">Glyceraldehyde 3-phosphate phosphatase</fullName>
    </recommendedName>
</protein>
<name>A0A1W9S042_9BACT</name>
<evidence type="ECO:0000313" key="8">
    <source>
        <dbReference type="Proteomes" id="UP000192611"/>
    </source>
</evidence>
<proteinExistence type="predicted"/>